<evidence type="ECO:0000313" key="3">
    <source>
        <dbReference type="Proteomes" id="UP000076580"/>
    </source>
</evidence>
<dbReference type="AlphaFoldDB" id="A0A151GEK9"/>
<dbReference type="STRING" id="98403.A0A151GEK9"/>
<feature type="compositionally biased region" description="Polar residues" evidence="1">
    <location>
        <begin position="263"/>
        <end position="278"/>
    </location>
</feature>
<evidence type="ECO:0000256" key="1">
    <source>
        <dbReference type="SAM" id="MobiDB-lite"/>
    </source>
</evidence>
<dbReference type="GO" id="GO:0070449">
    <property type="term" value="C:elongin complex"/>
    <property type="evidence" value="ECO:0007669"/>
    <property type="project" value="InterPro"/>
</dbReference>
<name>A0A151GEK9_DRECN</name>
<dbReference type="Pfam" id="PF06881">
    <property type="entry name" value="Elongin_A"/>
    <property type="match status" value="1"/>
</dbReference>
<dbReference type="PANTHER" id="PTHR15141">
    <property type="entry name" value="TRANSCRIPTION ELONGATION FACTOR B POLYPEPTIDE 3"/>
    <property type="match status" value="1"/>
</dbReference>
<feature type="compositionally biased region" description="Low complexity" evidence="1">
    <location>
        <begin position="396"/>
        <end position="406"/>
    </location>
</feature>
<feature type="region of interest" description="Disordered" evidence="1">
    <location>
        <begin position="245"/>
        <end position="278"/>
    </location>
</feature>
<comment type="caution">
    <text evidence="2">The sequence shown here is derived from an EMBL/GenBank/DDBJ whole genome shotgun (WGS) entry which is preliminary data.</text>
</comment>
<dbReference type="EMBL" id="LAYC01000003">
    <property type="protein sequence ID" value="KYK55513.1"/>
    <property type="molecule type" value="Genomic_DNA"/>
</dbReference>
<dbReference type="Gene3D" id="6.10.250.3180">
    <property type="match status" value="1"/>
</dbReference>
<evidence type="ECO:0000313" key="2">
    <source>
        <dbReference type="EMBL" id="KYK55513.1"/>
    </source>
</evidence>
<reference evidence="2 3" key="1">
    <citation type="journal article" date="2016" name="Sci. Rep.">
        <title>Insights into Adaptations to a Near-Obligate Nematode Endoparasitic Lifestyle from the Finished Genome of Drechmeria coniospora.</title>
        <authorList>
            <person name="Zhang L."/>
            <person name="Zhou Z."/>
            <person name="Guo Q."/>
            <person name="Fokkens L."/>
            <person name="Miskei M."/>
            <person name="Pocsi I."/>
            <person name="Zhang W."/>
            <person name="Chen M."/>
            <person name="Wang L."/>
            <person name="Sun Y."/>
            <person name="Donzelli B.G."/>
            <person name="Gibson D.M."/>
            <person name="Nelson D.R."/>
            <person name="Luo J.G."/>
            <person name="Rep M."/>
            <person name="Liu H."/>
            <person name="Yang S."/>
            <person name="Wang J."/>
            <person name="Krasnoff S.B."/>
            <person name="Xu Y."/>
            <person name="Molnar I."/>
            <person name="Lin M."/>
        </authorList>
    </citation>
    <scope>NUCLEOTIDE SEQUENCE [LARGE SCALE GENOMIC DNA]</scope>
    <source>
        <strain evidence="2 3">ARSEF 6962</strain>
    </source>
</reference>
<dbReference type="GO" id="GO:0006368">
    <property type="term" value="P:transcription elongation by RNA polymerase II"/>
    <property type="evidence" value="ECO:0007669"/>
    <property type="project" value="InterPro"/>
</dbReference>
<proteinExistence type="predicted"/>
<organism evidence="2 3">
    <name type="scientific">Drechmeria coniospora</name>
    <name type="common">Nematophagous fungus</name>
    <name type="synonym">Meria coniospora</name>
    <dbReference type="NCBI Taxonomy" id="98403"/>
    <lineage>
        <taxon>Eukaryota</taxon>
        <taxon>Fungi</taxon>
        <taxon>Dikarya</taxon>
        <taxon>Ascomycota</taxon>
        <taxon>Pezizomycotina</taxon>
        <taxon>Sordariomycetes</taxon>
        <taxon>Hypocreomycetidae</taxon>
        <taxon>Hypocreales</taxon>
        <taxon>Ophiocordycipitaceae</taxon>
        <taxon>Drechmeria</taxon>
    </lineage>
</organism>
<feature type="compositionally biased region" description="Low complexity" evidence="1">
    <location>
        <begin position="341"/>
        <end position="351"/>
    </location>
</feature>
<feature type="compositionally biased region" description="Low complexity" evidence="1">
    <location>
        <begin position="316"/>
        <end position="330"/>
    </location>
</feature>
<feature type="compositionally biased region" description="Low complexity" evidence="1">
    <location>
        <begin position="367"/>
        <end position="379"/>
    </location>
</feature>
<dbReference type="RefSeq" id="XP_040654865.1">
    <property type="nucleotide sequence ID" value="XM_040804761.1"/>
</dbReference>
<dbReference type="InterPro" id="IPR051870">
    <property type="entry name" value="Elongin-A_domain"/>
</dbReference>
<gene>
    <name evidence="2" type="ORF">DCS_07476</name>
</gene>
<keyword evidence="3" id="KW-1185">Reference proteome</keyword>
<sequence length="438" mass="47769">MAPVKSLMELATAVCIKNIRHLQDVGDYIPYGTLREILSRVESAEQLRTIELNSAQIQGKTAELWIKLIEKDFPMEHKANAYKPTSAEKWYKVWEKYKREHDNALAESENKLKMALAGLRQDKARNTSMIVERKYLPRAGHIGPRRPFGGRGEIMPSALTFNKGSRTKTHTGASVMKKVRREAREIASIKGRLSSHIRAPARHAAQQRAPAAMIDDHRRAGLPQYRVSDHLTASADQYQERATFISDSDEDDAPPVSPAKTKATPSTARGSVSETAQVSLLKRRPAALRGAPATKPIIKIQPAEATSRARAQPKVALAPASGAKPAAAAATSTEDGRVNVATKSSSSTLASKSRRTPADHGPPTGQARTTTAPRFAAPADKLDPDKGRRTTPPPRGSESAEPSEPEGCVPSLASPSQPPPRKRKTAVDIFMRPKKRMH</sequence>
<protein>
    <submittedName>
        <fullName evidence="2">RNA polymerase II transcription factor SIII, subunit A</fullName>
    </submittedName>
</protein>
<dbReference type="GeneID" id="63720119"/>
<accession>A0A151GEK9</accession>
<dbReference type="PANTHER" id="PTHR15141:SF76">
    <property type="entry name" value="TRANSCRIPTION ELONGATION FACTOR B POLYPEPTIDE 3"/>
    <property type="match status" value="1"/>
</dbReference>
<feature type="region of interest" description="Disordered" evidence="1">
    <location>
        <begin position="299"/>
        <end position="438"/>
    </location>
</feature>
<dbReference type="InterPro" id="IPR010684">
    <property type="entry name" value="RNA_pol_II_trans_fac_SIII_A"/>
</dbReference>
<dbReference type="Proteomes" id="UP000076580">
    <property type="component" value="Chromosome 03"/>
</dbReference>
<dbReference type="InParanoid" id="A0A151GEK9"/>